<dbReference type="EMBL" id="CAJDYZ010002971">
    <property type="protein sequence ID" value="CAD1469805.1"/>
    <property type="molecule type" value="Genomic_DNA"/>
</dbReference>
<reference evidence="1" key="1">
    <citation type="submission" date="2020-07" db="EMBL/GenBank/DDBJ databases">
        <authorList>
            <person name="Nazaruddin N."/>
        </authorList>
    </citation>
    <scope>NUCLEOTIDE SEQUENCE</scope>
</reference>
<evidence type="ECO:0000313" key="1">
    <source>
        <dbReference type="EMBL" id="CAD1469805.1"/>
    </source>
</evidence>
<feature type="non-terminal residue" evidence="1">
    <location>
        <position position="101"/>
    </location>
</feature>
<proteinExistence type="predicted"/>
<sequence>NNITFHKARARFSVTFSIYNEEWGLLTSLNKCYGTADDPFSKVPEATRTKVCIYGPHGLRDTLVREERNKYFVDLRNIFNKSQVNSVPIGFSNPSSDRKNN</sequence>
<keyword evidence="2" id="KW-1185">Reference proteome</keyword>
<dbReference type="AlphaFoldDB" id="A0A6V7H0S4"/>
<feature type="non-terminal residue" evidence="1">
    <location>
        <position position="1"/>
    </location>
</feature>
<name>A0A6V7H0S4_9HYME</name>
<evidence type="ECO:0000313" key="2">
    <source>
        <dbReference type="Proteomes" id="UP000752696"/>
    </source>
</evidence>
<gene>
    <name evidence="1" type="ORF">MHI_LOCUS154237</name>
</gene>
<organism evidence="1 2">
    <name type="scientific">Heterotrigona itama</name>
    <dbReference type="NCBI Taxonomy" id="395501"/>
    <lineage>
        <taxon>Eukaryota</taxon>
        <taxon>Metazoa</taxon>
        <taxon>Ecdysozoa</taxon>
        <taxon>Arthropoda</taxon>
        <taxon>Hexapoda</taxon>
        <taxon>Insecta</taxon>
        <taxon>Pterygota</taxon>
        <taxon>Neoptera</taxon>
        <taxon>Endopterygota</taxon>
        <taxon>Hymenoptera</taxon>
        <taxon>Apocrita</taxon>
        <taxon>Aculeata</taxon>
        <taxon>Apoidea</taxon>
        <taxon>Anthophila</taxon>
        <taxon>Apidae</taxon>
        <taxon>Heterotrigona</taxon>
    </lineage>
</organism>
<protein>
    <submittedName>
        <fullName evidence="1">Uncharacterized protein</fullName>
    </submittedName>
</protein>
<comment type="caution">
    <text evidence="1">The sequence shown here is derived from an EMBL/GenBank/DDBJ whole genome shotgun (WGS) entry which is preliminary data.</text>
</comment>
<dbReference type="Proteomes" id="UP000752696">
    <property type="component" value="Unassembled WGS sequence"/>
</dbReference>
<accession>A0A6V7H0S4</accession>